<feature type="chain" id="PRO_5012574153" evidence="4">
    <location>
        <begin position="18"/>
        <end position="673"/>
    </location>
</feature>
<dbReference type="SMART" id="SM00320">
    <property type="entry name" value="WD40"/>
    <property type="match status" value="8"/>
</dbReference>
<evidence type="ECO:0000256" key="2">
    <source>
        <dbReference type="ARBA" id="ARBA00022737"/>
    </source>
</evidence>
<evidence type="ECO:0000256" key="1">
    <source>
        <dbReference type="ARBA" id="ARBA00022574"/>
    </source>
</evidence>
<feature type="signal peptide" evidence="4">
    <location>
        <begin position="1"/>
        <end position="17"/>
    </location>
</feature>
<dbReference type="RefSeq" id="WP_084047668.1">
    <property type="nucleotide sequence ID" value="NZ_FWWU01000008.1"/>
</dbReference>
<gene>
    <name evidence="5" type="ORF">SAMN00790413_03800</name>
</gene>
<feature type="repeat" description="WD" evidence="3">
    <location>
        <begin position="514"/>
        <end position="555"/>
    </location>
</feature>
<dbReference type="STRING" id="695939.SAMN00790413_03800"/>
<evidence type="ECO:0000256" key="4">
    <source>
        <dbReference type="SAM" id="SignalP"/>
    </source>
</evidence>
<dbReference type="SUPFAM" id="SSF50978">
    <property type="entry name" value="WD40 repeat-like"/>
    <property type="match status" value="1"/>
</dbReference>
<dbReference type="InterPro" id="IPR001680">
    <property type="entry name" value="WD40_rpt"/>
</dbReference>
<evidence type="ECO:0000313" key="6">
    <source>
        <dbReference type="Proteomes" id="UP000192582"/>
    </source>
</evidence>
<accession>A0A1W1UZ78</accession>
<feature type="repeat" description="WD" evidence="3">
    <location>
        <begin position="597"/>
        <end position="637"/>
    </location>
</feature>
<dbReference type="Gene3D" id="2.130.10.10">
    <property type="entry name" value="YVTN repeat-like/Quinoprotein amine dehydrogenase"/>
    <property type="match status" value="4"/>
</dbReference>
<keyword evidence="1 3" id="KW-0853">WD repeat</keyword>
<protein>
    <submittedName>
        <fullName evidence="5">FOG: WD40 repeat</fullName>
    </submittedName>
</protein>
<dbReference type="OrthoDB" id="1677004at2"/>
<reference evidence="5 6" key="1">
    <citation type="submission" date="2017-04" db="EMBL/GenBank/DDBJ databases">
        <authorList>
            <person name="Afonso C.L."/>
            <person name="Miller P.J."/>
            <person name="Scott M.A."/>
            <person name="Spackman E."/>
            <person name="Goraichik I."/>
            <person name="Dimitrov K.M."/>
            <person name="Suarez D.L."/>
            <person name="Swayne D.E."/>
        </authorList>
    </citation>
    <scope>NUCLEOTIDE SEQUENCE [LARGE SCALE GENOMIC DNA]</scope>
    <source>
        <strain evidence="5 6">KR-140</strain>
    </source>
</reference>
<name>A0A1W1UZ78_9DEIO</name>
<evidence type="ECO:0000256" key="3">
    <source>
        <dbReference type="PROSITE-ProRule" id="PRU00221"/>
    </source>
</evidence>
<feature type="repeat" description="WD" evidence="3">
    <location>
        <begin position="638"/>
        <end position="673"/>
    </location>
</feature>
<organism evidence="5 6">
    <name type="scientific">Deinococcus hopiensis KR-140</name>
    <dbReference type="NCBI Taxonomy" id="695939"/>
    <lineage>
        <taxon>Bacteria</taxon>
        <taxon>Thermotogati</taxon>
        <taxon>Deinococcota</taxon>
        <taxon>Deinococci</taxon>
        <taxon>Deinococcales</taxon>
        <taxon>Deinococcaceae</taxon>
        <taxon>Deinococcus</taxon>
    </lineage>
</organism>
<dbReference type="PROSITE" id="PS50082">
    <property type="entry name" value="WD_REPEATS_2"/>
    <property type="match status" value="5"/>
</dbReference>
<dbReference type="SUPFAM" id="SSF50969">
    <property type="entry name" value="YVTN repeat-like/Quinoprotein amine dehydrogenase"/>
    <property type="match status" value="1"/>
</dbReference>
<dbReference type="PROSITE" id="PS50294">
    <property type="entry name" value="WD_REPEATS_REGION"/>
    <property type="match status" value="1"/>
</dbReference>
<evidence type="ECO:0000313" key="5">
    <source>
        <dbReference type="EMBL" id="SMB86407.1"/>
    </source>
</evidence>
<keyword evidence="2" id="KW-0677">Repeat</keyword>
<dbReference type="PANTHER" id="PTHR19848:SF8">
    <property type="entry name" value="F-BOX AND WD REPEAT DOMAIN CONTAINING 7"/>
    <property type="match status" value="1"/>
</dbReference>
<sequence length="673" mass="72618">MKRLLWFPLLLSSLACAAPLTLQDTLTFVGHPGAMAWGTLTPDGQSVFSQGGNTLIEWDAETGQPRRVLQPLNGKDFAPVRQDFWRSDSPDGVRVLVTENTARQPGSSHLSLLNLHSGRVDASFEVQDGPLGLTWGTGQRAVAFADREDGKIWFWHEGMAQPDWLQGGTRWEFGRTAFSADNSVLYVLGEDLSAYDSTSGKALWTLAAGDLRGRDGRPVRAWRKEFGDPVFVSSPFSPRLLVQTSDGLALLDPQARTLLAYLDPGFDRVREVKWSPDGTKVLLVTDSYVHVVDVGSGQTLGLVDGENVIGMPDGGSVWTQMFSHFLHSNVSSGLDVETVKAKTAWNAPVSVDARGRPSRWLGRGKAGYSVFTPRGQVPLTEHFTRLARSSPDGQTIASLGDDQLWLLDTQTHAKRLSVPVGDAFDFAFSPDGRWLAVGGWNTTRLLDAHTGETVKVLEPTSEQRNSGGRKWQPGPRGLNRSLAFSPDGQQLAVGYEASTIGLWDVASGQLTRTLGGGRGWVLSLAFSPDGARLVSGWGDGTLHFYGVRSGEVSPVQQVNQGFVRWLAFSPDGKQVAAASGDGSVSLWTPLGRPLHRLTGHTGAATTVTYLDAGTLVSGDTAGTLRVWNAENGRLLGQTDTRGAVVQSLALSPDGRQLLSSDRDNALRVYGVPK</sequence>
<keyword evidence="6" id="KW-1185">Reference proteome</keyword>
<dbReference type="Pfam" id="PF00400">
    <property type="entry name" value="WD40"/>
    <property type="match status" value="6"/>
</dbReference>
<dbReference type="InterPro" id="IPR036322">
    <property type="entry name" value="WD40_repeat_dom_sf"/>
</dbReference>
<dbReference type="PANTHER" id="PTHR19848">
    <property type="entry name" value="WD40 REPEAT PROTEIN"/>
    <property type="match status" value="1"/>
</dbReference>
<dbReference type="InterPro" id="IPR015943">
    <property type="entry name" value="WD40/YVTN_repeat-like_dom_sf"/>
</dbReference>
<proteinExistence type="predicted"/>
<dbReference type="InterPro" id="IPR011044">
    <property type="entry name" value="Quino_amine_DH_bsu"/>
</dbReference>
<dbReference type="EMBL" id="FWWU01000008">
    <property type="protein sequence ID" value="SMB86407.1"/>
    <property type="molecule type" value="Genomic_DNA"/>
</dbReference>
<feature type="repeat" description="WD" evidence="3">
    <location>
        <begin position="481"/>
        <end position="513"/>
    </location>
</feature>
<feature type="repeat" description="WD" evidence="3">
    <location>
        <begin position="556"/>
        <end position="587"/>
    </location>
</feature>
<dbReference type="PROSITE" id="PS51257">
    <property type="entry name" value="PROKAR_LIPOPROTEIN"/>
    <property type="match status" value="1"/>
</dbReference>
<dbReference type="CDD" id="cd00200">
    <property type="entry name" value="WD40"/>
    <property type="match status" value="1"/>
</dbReference>
<keyword evidence="4" id="KW-0732">Signal</keyword>
<dbReference type="Proteomes" id="UP000192582">
    <property type="component" value="Unassembled WGS sequence"/>
</dbReference>
<dbReference type="AlphaFoldDB" id="A0A1W1UZ78"/>